<reference evidence="6" key="1">
    <citation type="journal article" date="2020" name="mSystems">
        <title>Genome- and Community-Level Interaction Insights into Carbon Utilization and Element Cycling Functions of Hydrothermarchaeota in Hydrothermal Sediment.</title>
        <authorList>
            <person name="Zhou Z."/>
            <person name="Liu Y."/>
            <person name="Xu W."/>
            <person name="Pan J."/>
            <person name="Luo Z.H."/>
            <person name="Li M."/>
        </authorList>
    </citation>
    <scope>NUCLEOTIDE SEQUENCE</scope>
    <source>
        <strain evidence="6">SpSt-649</strain>
    </source>
</reference>
<keyword evidence="2 4" id="KW-0689">Ribosomal protein</keyword>
<evidence type="ECO:0000256" key="1">
    <source>
        <dbReference type="ARBA" id="ARBA00006815"/>
    </source>
</evidence>
<dbReference type="Pfam" id="PF17135">
    <property type="entry name" value="Ribosomal_L18"/>
    <property type="match status" value="1"/>
</dbReference>
<comment type="caution">
    <text evidence="6">The sequence shown here is derived from an EMBL/GenBank/DDBJ whole genome shotgun (WGS) entry which is preliminary data.</text>
</comment>
<evidence type="ECO:0000256" key="3">
    <source>
        <dbReference type="ARBA" id="ARBA00023274"/>
    </source>
</evidence>
<dbReference type="HAMAP" id="MF_00329">
    <property type="entry name" value="Ribosomal_eL18"/>
    <property type="match status" value="1"/>
</dbReference>
<evidence type="ECO:0000259" key="5">
    <source>
        <dbReference type="Pfam" id="PF17135"/>
    </source>
</evidence>
<dbReference type="EMBL" id="DTBQ01000143">
    <property type="protein sequence ID" value="HGM47116.1"/>
    <property type="molecule type" value="Genomic_DNA"/>
</dbReference>
<dbReference type="InterPro" id="IPR022947">
    <property type="entry name" value="Ribosomal_eL18_arc"/>
</dbReference>
<proteinExistence type="inferred from homology"/>
<dbReference type="PROSITE" id="PS00475">
    <property type="entry name" value="RIBOSOMAL_L15"/>
    <property type="match status" value="1"/>
</dbReference>
<feature type="domain" description="Large ribosomal subunit protein uL15/eL18" evidence="5">
    <location>
        <begin position="6"/>
        <end position="117"/>
    </location>
</feature>
<dbReference type="GO" id="GO:0003735">
    <property type="term" value="F:structural constituent of ribosome"/>
    <property type="evidence" value="ECO:0007669"/>
    <property type="project" value="InterPro"/>
</dbReference>
<gene>
    <name evidence="4" type="primary">rpl18e</name>
    <name evidence="6" type="ORF">ENU21_05140</name>
</gene>
<dbReference type="InterPro" id="IPR000039">
    <property type="entry name" value="Ribosomal_eL18"/>
</dbReference>
<organism evidence="6">
    <name type="scientific">Thermofilum pendens</name>
    <dbReference type="NCBI Taxonomy" id="2269"/>
    <lineage>
        <taxon>Archaea</taxon>
        <taxon>Thermoproteota</taxon>
        <taxon>Thermoprotei</taxon>
        <taxon>Thermofilales</taxon>
        <taxon>Thermofilaceae</taxon>
        <taxon>Thermofilum</taxon>
    </lineage>
</organism>
<dbReference type="PANTHER" id="PTHR10934">
    <property type="entry name" value="60S RIBOSOMAL PROTEIN L18"/>
    <property type="match status" value="1"/>
</dbReference>
<evidence type="ECO:0000313" key="6">
    <source>
        <dbReference type="EMBL" id="HGM47116.1"/>
    </source>
</evidence>
<dbReference type="InterPro" id="IPR001196">
    <property type="entry name" value="Ribosomal_uL15_CS"/>
</dbReference>
<dbReference type="GO" id="GO:0006412">
    <property type="term" value="P:translation"/>
    <property type="evidence" value="ECO:0007669"/>
    <property type="project" value="UniProtKB-UniRule"/>
</dbReference>
<comment type="similarity">
    <text evidence="1 4">Belongs to the eukaryotic ribosomal protein eL18 family.</text>
</comment>
<dbReference type="PANTHER" id="PTHR10934:SF2">
    <property type="entry name" value="LARGE RIBOSOMAL SUBUNIT PROTEIN EL18"/>
    <property type="match status" value="1"/>
</dbReference>
<dbReference type="NCBIfam" id="NF003079">
    <property type="entry name" value="PRK04005.1"/>
    <property type="match status" value="1"/>
</dbReference>
<dbReference type="InterPro" id="IPR021131">
    <property type="entry name" value="Ribosomal_uL15/eL18"/>
</dbReference>
<dbReference type="Gene3D" id="3.100.10.10">
    <property type="match status" value="1"/>
</dbReference>
<dbReference type="GO" id="GO:0003723">
    <property type="term" value="F:RNA binding"/>
    <property type="evidence" value="ECO:0007669"/>
    <property type="project" value="TreeGrafter"/>
</dbReference>
<evidence type="ECO:0000256" key="2">
    <source>
        <dbReference type="ARBA" id="ARBA00022980"/>
    </source>
</evidence>
<accession>A0A7C4D3W8</accession>
<protein>
    <recommendedName>
        <fullName evidence="4">Large ribosomal subunit protein eL18</fullName>
    </recommendedName>
</protein>
<dbReference type="AlphaFoldDB" id="A0A7C4D3W8"/>
<dbReference type="InterPro" id="IPR036227">
    <property type="entry name" value="Ribosomal_uL15/eL18_sf"/>
</dbReference>
<dbReference type="SUPFAM" id="SSF52080">
    <property type="entry name" value="Ribosomal proteins L15p and L18e"/>
    <property type="match status" value="1"/>
</dbReference>
<name>A0A7C4D3W8_THEPE</name>
<keyword evidence="3 4" id="KW-0687">Ribonucleoprotein</keyword>
<dbReference type="GO" id="GO:0022625">
    <property type="term" value="C:cytosolic large ribosomal subunit"/>
    <property type="evidence" value="ECO:0007669"/>
    <property type="project" value="TreeGrafter"/>
</dbReference>
<sequence length="119" mass="13397">MKRTGPTNIHLRLLIKKLKQASRAHEAPVWRAVAYHLSKPRRERVEVNLSRINRYAEDGDMVVVPGKVLGSGELTKKVTVAAWKFSRTAMVKLRSTGEAITIEELLQRNPEGKGVKIIT</sequence>
<evidence type="ECO:0000256" key="4">
    <source>
        <dbReference type="HAMAP-Rule" id="MF_00329"/>
    </source>
</evidence>